<dbReference type="Proteomes" id="UP000320176">
    <property type="component" value="Unassembled WGS sequence"/>
</dbReference>
<dbReference type="EMBL" id="SJPN01000002">
    <property type="protein sequence ID" value="TWU06140.1"/>
    <property type="molecule type" value="Genomic_DNA"/>
</dbReference>
<organism evidence="3 4">
    <name type="scientific">Stieleria varia</name>
    <dbReference type="NCBI Taxonomy" id="2528005"/>
    <lineage>
        <taxon>Bacteria</taxon>
        <taxon>Pseudomonadati</taxon>
        <taxon>Planctomycetota</taxon>
        <taxon>Planctomycetia</taxon>
        <taxon>Pirellulales</taxon>
        <taxon>Pirellulaceae</taxon>
        <taxon>Stieleria</taxon>
    </lineage>
</organism>
<sequence length="297" mass="33421">MKKNGYYGPFFWLALISFAVPFVVAAKAFHEVKLTTRPSISADPSGVDHNLWDYLLKSYVDGGLVDYDAMSRDYLFRTYLRQLSEAEPQNLTTATDQLALLCNAYNAFVIDGVIRHKIADSVMNFQQDELGFFDIKEHLFAGKTLSLNQIEHELIRKRFREPRIHVALVCAARDCPSIRREAYTGRRLGTQLQDQSVLFANTPKYVHYDESTNTVQLSPLLDWYGDDWSTAGGYLAWLSGLTEDQNLKQKLIHANLGSVDVVFMDYDWSLNGQGVTQSAGKADTPKASFGSGTVPNQ</sequence>
<comment type="caution">
    <text evidence="3">The sequence shown here is derived from an EMBL/GenBank/DDBJ whole genome shotgun (WGS) entry which is preliminary data.</text>
</comment>
<evidence type="ECO:0000256" key="1">
    <source>
        <dbReference type="SAM" id="MobiDB-lite"/>
    </source>
</evidence>
<evidence type="ECO:0000313" key="3">
    <source>
        <dbReference type="EMBL" id="TWU06140.1"/>
    </source>
</evidence>
<protein>
    <recommendedName>
        <fullName evidence="2">DUF547 domain-containing protein</fullName>
    </recommendedName>
</protein>
<evidence type="ECO:0000313" key="4">
    <source>
        <dbReference type="Proteomes" id="UP000320176"/>
    </source>
</evidence>
<keyword evidence="4" id="KW-1185">Reference proteome</keyword>
<gene>
    <name evidence="3" type="ORF">Pla52n_18600</name>
</gene>
<dbReference type="Pfam" id="PF04784">
    <property type="entry name" value="DUF547"/>
    <property type="match status" value="1"/>
</dbReference>
<feature type="domain" description="DUF547" evidence="2">
    <location>
        <begin position="90"/>
        <end position="197"/>
    </location>
</feature>
<feature type="region of interest" description="Disordered" evidence="1">
    <location>
        <begin position="275"/>
        <end position="297"/>
    </location>
</feature>
<dbReference type="PANTHER" id="PTHR46361:SF3">
    <property type="entry name" value="ELECTRON CARRIER_ PROTEIN DISULFIDE OXIDOREDUCTASE"/>
    <property type="match status" value="1"/>
</dbReference>
<dbReference type="RefSeq" id="WP_197454426.1">
    <property type="nucleotide sequence ID" value="NZ_CP151726.1"/>
</dbReference>
<proteinExistence type="predicted"/>
<reference evidence="3 4" key="1">
    <citation type="submission" date="2019-02" db="EMBL/GenBank/DDBJ databases">
        <title>Deep-cultivation of Planctomycetes and their phenomic and genomic characterization uncovers novel biology.</title>
        <authorList>
            <person name="Wiegand S."/>
            <person name="Jogler M."/>
            <person name="Boedeker C."/>
            <person name="Pinto D."/>
            <person name="Vollmers J."/>
            <person name="Rivas-Marin E."/>
            <person name="Kohn T."/>
            <person name="Peeters S.H."/>
            <person name="Heuer A."/>
            <person name="Rast P."/>
            <person name="Oberbeckmann S."/>
            <person name="Bunk B."/>
            <person name="Jeske O."/>
            <person name="Meyerdierks A."/>
            <person name="Storesund J.E."/>
            <person name="Kallscheuer N."/>
            <person name="Luecker S."/>
            <person name="Lage O.M."/>
            <person name="Pohl T."/>
            <person name="Merkel B.J."/>
            <person name="Hornburger P."/>
            <person name="Mueller R.-W."/>
            <person name="Bruemmer F."/>
            <person name="Labrenz M."/>
            <person name="Spormann A.M."/>
            <person name="Op Den Camp H."/>
            <person name="Overmann J."/>
            <person name="Amann R."/>
            <person name="Jetten M.S.M."/>
            <person name="Mascher T."/>
            <person name="Medema M.H."/>
            <person name="Devos D.P."/>
            <person name="Kaster A.-K."/>
            <person name="Ovreas L."/>
            <person name="Rohde M."/>
            <person name="Galperin M.Y."/>
            <person name="Jogler C."/>
        </authorList>
    </citation>
    <scope>NUCLEOTIDE SEQUENCE [LARGE SCALE GENOMIC DNA]</scope>
    <source>
        <strain evidence="3 4">Pla52n</strain>
    </source>
</reference>
<dbReference type="PANTHER" id="PTHR46361">
    <property type="entry name" value="ELECTRON CARRIER/ PROTEIN DISULFIDE OXIDOREDUCTASE"/>
    <property type="match status" value="1"/>
</dbReference>
<evidence type="ECO:0000259" key="2">
    <source>
        <dbReference type="Pfam" id="PF04784"/>
    </source>
</evidence>
<dbReference type="AlphaFoldDB" id="A0A5C6B2L5"/>
<dbReference type="InterPro" id="IPR006869">
    <property type="entry name" value="DUF547"/>
</dbReference>
<accession>A0A5C6B2L5</accession>
<name>A0A5C6B2L5_9BACT</name>